<comment type="cofactor">
    <cofactor evidence="3">
        <name>Zn(2+)</name>
        <dbReference type="ChEBI" id="CHEBI:29105"/>
    </cofactor>
</comment>
<name>A0A9J7AUK1_9PROT</name>
<feature type="binding site" evidence="3">
    <location>
        <position position="280"/>
    </location>
    <ligand>
        <name>Zn(2+)</name>
        <dbReference type="ChEBI" id="CHEBI:29105"/>
    </ligand>
</feature>
<dbReference type="AlphaFoldDB" id="A0A9J7AUK1"/>
<dbReference type="PANTHER" id="PTHR11103:SF18">
    <property type="entry name" value="SLR1189 PROTEIN"/>
    <property type="match status" value="1"/>
</dbReference>
<dbReference type="GO" id="GO:0046872">
    <property type="term" value="F:metal ion binding"/>
    <property type="evidence" value="ECO:0007669"/>
    <property type="project" value="UniProtKB-KW"/>
</dbReference>
<dbReference type="NCBIfam" id="NF005718">
    <property type="entry name" value="PRK07534.1"/>
    <property type="match status" value="1"/>
</dbReference>
<evidence type="ECO:0000256" key="3">
    <source>
        <dbReference type="PROSITE-ProRule" id="PRU00333"/>
    </source>
</evidence>
<evidence type="ECO:0000313" key="6">
    <source>
        <dbReference type="Proteomes" id="UP001060336"/>
    </source>
</evidence>
<dbReference type="EC" id="2.1.1.5" evidence="5"/>
<dbReference type="Gene3D" id="3.20.20.330">
    <property type="entry name" value="Homocysteine-binding-like domain"/>
    <property type="match status" value="1"/>
</dbReference>
<dbReference type="InterPro" id="IPR003726">
    <property type="entry name" value="HCY_dom"/>
</dbReference>
<protein>
    <submittedName>
        <fullName evidence="5">Betaine--homocysteine S-methyltransferase</fullName>
        <ecNumber evidence="5">2.1.1.5</ecNumber>
    </submittedName>
</protein>
<dbReference type="PROSITE" id="PS50970">
    <property type="entry name" value="HCY"/>
    <property type="match status" value="1"/>
</dbReference>
<feature type="binding site" evidence="3">
    <location>
        <position position="212"/>
    </location>
    <ligand>
        <name>Zn(2+)</name>
        <dbReference type="ChEBI" id="CHEBI:29105"/>
    </ligand>
</feature>
<feature type="domain" description="Hcy-binding" evidence="4">
    <location>
        <begin position="3"/>
        <end position="294"/>
    </location>
</feature>
<dbReference type="Pfam" id="PF02574">
    <property type="entry name" value="S-methyl_trans"/>
    <property type="match status" value="1"/>
</dbReference>
<dbReference type="EMBL" id="CP102480">
    <property type="protein sequence ID" value="UUX51008.1"/>
    <property type="molecule type" value="Genomic_DNA"/>
</dbReference>
<evidence type="ECO:0000259" key="4">
    <source>
        <dbReference type="PROSITE" id="PS50970"/>
    </source>
</evidence>
<dbReference type="PANTHER" id="PTHR11103">
    <property type="entry name" value="SLR1189 PROTEIN"/>
    <property type="match status" value="1"/>
</dbReference>
<organism evidence="5 6">
    <name type="scientific">Nisaea acidiphila</name>
    <dbReference type="NCBI Taxonomy" id="1862145"/>
    <lineage>
        <taxon>Bacteria</taxon>
        <taxon>Pseudomonadati</taxon>
        <taxon>Pseudomonadota</taxon>
        <taxon>Alphaproteobacteria</taxon>
        <taxon>Rhodospirillales</taxon>
        <taxon>Thalassobaculaceae</taxon>
        <taxon>Nisaea</taxon>
    </lineage>
</organism>
<evidence type="ECO:0000313" key="5">
    <source>
        <dbReference type="EMBL" id="UUX51008.1"/>
    </source>
</evidence>
<dbReference type="RefSeq" id="WP_257770278.1">
    <property type="nucleotide sequence ID" value="NZ_CP102480.1"/>
</dbReference>
<dbReference type="Proteomes" id="UP001060336">
    <property type="component" value="Chromosome"/>
</dbReference>
<gene>
    <name evidence="5" type="primary">bmt</name>
    <name evidence="5" type="ORF">NUH88_04780</name>
</gene>
<keyword evidence="3" id="KW-0862">Zinc</keyword>
<keyword evidence="3" id="KW-0479">Metal-binding</keyword>
<evidence type="ECO:0000256" key="2">
    <source>
        <dbReference type="ARBA" id="ARBA00022679"/>
    </source>
</evidence>
<dbReference type="GO" id="GO:0047150">
    <property type="term" value="F:betaine-homocysteine S-methyltransferase activity"/>
    <property type="evidence" value="ECO:0007669"/>
    <property type="project" value="UniProtKB-EC"/>
</dbReference>
<dbReference type="SUPFAM" id="SSF82282">
    <property type="entry name" value="Homocysteine S-methyltransferase"/>
    <property type="match status" value="1"/>
</dbReference>
<sequence>MTNLLTELLAEKPWLLTDGATGTNLFARGLQHGDAPELWNLEEPEKIRAHYRDFIEAGSDIVLTNTFGGTANRLKLHKAEDKVYEINKAAAELLAAEIAESGRKIVNAGSVGPTGDLYVPLGPLTVEDGKNAFAAQMRGLKDGGADVAWIETISSEEELTAALDAADEVGLPAVCTLSFDTNGRTMMGLTPQRLVELVHARPVRPVAFGGNCGTGASDLLVGLLSIAEKLENGDVLIAKANCGIPVFEEGEVRYTGTPELMQACARLAVNLGARIIGGCCGTTPAHIRAMRDALDAHTKGDAPDMPGIIAACGTLTGSTAELLGGGEGKESTRQRRGRRRN</sequence>
<evidence type="ECO:0000256" key="1">
    <source>
        <dbReference type="ARBA" id="ARBA00022603"/>
    </source>
</evidence>
<reference evidence="5" key="1">
    <citation type="submission" date="2022-08" db="EMBL/GenBank/DDBJ databases">
        <title>Nisaea acidiphila sp. nov., isolated from a marine algal debris and emended description of the genus Nisaea Urios et al. 2008.</title>
        <authorList>
            <person name="Kwon K."/>
        </authorList>
    </citation>
    <scope>NUCLEOTIDE SEQUENCE</scope>
    <source>
        <strain evidence="5">MEBiC11861</strain>
    </source>
</reference>
<dbReference type="KEGG" id="naci:NUH88_04780"/>
<feature type="binding site" evidence="3">
    <location>
        <position position="279"/>
    </location>
    <ligand>
        <name>Zn(2+)</name>
        <dbReference type="ChEBI" id="CHEBI:29105"/>
    </ligand>
</feature>
<keyword evidence="2 3" id="KW-0808">Transferase</keyword>
<dbReference type="GO" id="GO:0032259">
    <property type="term" value="P:methylation"/>
    <property type="evidence" value="ECO:0007669"/>
    <property type="project" value="UniProtKB-KW"/>
</dbReference>
<keyword evidence="6" id="KW-1185">Reference proteome</keyword>
<proteinExistence type="predicted"/>
<dbReference type="InterPro" id="IPR036589">
    <property type="entry name" value="HCY_dom_sf"/>
</dbReference>
<keyword evidence="1 3" id="KW-0489">Methyltransferase</keyword>
<accession>A0A9J7AUK1</accession>